<keyword evidence="2" id="KW-1185">Reference proteome</keyword>
<name>A0ACB8SRQ0_9AGAM</name>
<dbReference type="EMBL" id="MU277228">
    <property type="protein sequence ID" value="KAI0059274.1"/>
    <property type="molecule type" value="Genomic_DNA"/>
</dbReference>
<protein>
    <submittedName>
        <fullName evidence="1">Uncharacterized protein</fullName>
    </submittedName>
</protein>
<reference evidence="1" key="1">
    <citation type="submission" date="2021-03" db="EMBL/GenBank/DDBJ databases">
        <authorList>
            <consortium name="DOE Joint Genome Institute"/>
            <person name="Ahrendt S."/>
            <person name="Looney B.P."/>
            <person name="Miyauchi S."/>
            <person name="Morin E."/>
            <person name="Drula E."/>
            <person name="Courty P.E."/>
            <person name="Chicoki N."/>
            <person name="Fauchery L."/>
            <person name="Kohler A."/>
            <person name="Kuo A."/>
            <person name="Labutti K."/>
            <person name="Pangilinan J."/>
            <person name="Lipzen A."/>
            <person name="Riley R."/>
            <person name="Andreopoulos W."/>
            <person name="He G."/>
            <person name="Johnson J."/>
            <person name="Barry K.W."/>
            <person name="Grigoriev I.V."/>
            <person name="Nagy L."/>
            <person name="Hibbett D."/>
            <person name="Henrissat B."/>
            <person name="Matheny P.B."/>
            <person name="Labbe J."/>
            <person name="Martin F."/>
        </authorList>
    </citation>
    <scope>NUCLEOTIDE SEQUENCE</scope>
    <source>
        <strain evidence="1">HHB10654</strain>
    </source>
</reference>
<reference evidence="1" key="2">
    <citation type="journal article" date="2022" name="New Phytol.">
        <title>Evolutionary transition to the ectomycorrhizal habit in the genomes of a hyperdiverse lineage of mushroom-forming fungi.</title>
        <authorList>
            <person name="Looney B."/>
            <person name="Miyauchi S."/>
            <person name="Morin E."/>
            <person name="Drula E."/>
            <person name="Courty P.E."/>
            <person name="Kohler A."/>
            <person name="Kuo A."/>
            <person name="LaButti K."/>
            <person name="Pangilinan J."/>
            <person name="Lipzen A."/>
            <person name="Riley R."/>
            <person name="Andreopoulos W."/>
            <person name="He G."/>
            <person name="Johnson J."/>
            <person name="Nolan M."/>
            <person name="Tritt A."/>
            <person name="Barry K.W."/>
            <person name="Grigoriev I.V."/>
            <person name="Nagy L.G."/>
            <person name="Hibbett D."/>
            <person name="Henrissat B."/>
            <person name="Matheny P.B."/>
            <person name="Labbe J."/>
            <person name="Martin F.M."/>
        </authorList>
    </citation>
    <scope>NUCLEOTIDE SEQUENCE</scope>
    <source>
        <strain evidence="1">HHB10654</strain>
    </source>
</reference>
<proteinExistence type="predicted"/>
<gene>
    <name evidence="1" type="ORF">BV25DRAFT_1918730</name>
</gene>
<evidence type="ECO:0000313" key="1">
    <source>
        <dbReference type="EMBL" id="KAI0059274.1"/>
    </source>
</evidence>
<accession>A0ACB8SRQ0</accession>
<sequence>MTLDLWHQRMGHISYDALKRYGAGAVKGLTLDSSVVPSTPCPASAKPTNRGKALQWPCKGHNSHNPGHRPQDDAAMLPGFSQCHSGSGNGWGGYDSL</sequence>
<comment type="caution">
    <text evidence="1">The sequence shown here is derived from an EMBL/GenBank/DDBJ whole genome shotgun (WGS) entry which is preliminary data.</text>
</comment>
<organism evidence="1 2">
    <name type="scientific">Artomyces pyxidatus</name>
    <dbReference type="NCBI Taxonomy" id="48021"/>
    <lineage>
        <taxon>Eukaryota</taxon>
        <taxon>Fungi</taxon>
        <taxon>Dikarya</taxon>
        <taxon>Basidiomycota</taxon>
        <taxon>Agaricomycotina</taxon>
        <taxon>Agaricomycetes</taxon>
        <taxon>Russulales</taxon>
        <taxon>Auriscalpiaceae</taxon>
        <taxon>Artomyces</taxon>
    </lineage>
</organism>
<evidence type="ECO:0000313" key="2">
    <source>
        <dbReference type="Proteomes" id="UP000814140"/>
    </source>
</evidence>
<dbReference type="Proteomes" id="UP000814140">
    <property type="component" value="Unassembled WGS sequence"/>
</dbReference>